<feature type="region of interest" description="Disordered" evidence="3">
    <location>
        <begin position="121"/>
        <end position="263"/>
    </location>
</feature>
<proteinExistence type="predicted"/>
<evidence type="ECO:0000256" key="1">
    <source>
        <dbReference type="PIRSR" id="PIRSR610347-1"/>
    </source>
</evidence>
<dbReference type="STRING" id="64571.A0A1Y2GEV2"/>
<feature type="compositionally biased region" description="Polar residues" evidence="3">
    <location>
        <begin position="167"/>
        <end position="176"/>
    </location>
</feature>
<feature type="compositionally biased region" description="Low complexity" evidence="3">
    <location>
        <begin position="198"/>
        <end position="214"/>
    </location>
</feature>
<dbReference type="InterPro" id="IPR003903">
    <property type="entry name" value="UIM_dom"/>
</dbReference>
<gene>
    <name evidence="4" type="ORF">BCR41DRAFT_388713</name>
</gene>
<feature type="active site" description="Proton donor/acceptor" evidence="1">
    <location>
        <position position="610"/>
    </location>
</feature>
<organism evidence="4 5">
    <name type="scientific">Lobosporangium transversale</name>
    <dbReference type="NCBI Taxonomy" id="64571"/>
    <lineage>
        <taxon>Eukaryota</taxon>
        <taxon>Fungi</taxon>
        <taxon>Fungi incertae sedis</taxon>
        <taxon>Mucoromycota</taxon>
        <taxon>Mortierellomycotina</taxon>
        <taxon>Mortierellomycetes</taxon>
        <taxon>Mortierellales</taxon>
        <taxon>Mortierellaceae</taxon>
        <taxon>Lobosporangium</taxon>
    </lineage>
</organism>
<feature type="binding site" evidence="2">
    <location>
        <position position="612"/>
    </location>
    <ligand>
        <name>substrate</name>
    </ligand>
</feature>
<evidence type="ECO:0000256" key="2">
    <source>
        <dbReference type="PIRSR" id="PIRSR610347-2"/>
    </source>
</evidence>
<dbReference type="InParanoid" id="A0A1Y2GEV2"/>
<reference evidence="4 5" key="1">
    <citation type="submission" date="2016-07" db="EMBL/GenBank/DDBJ databases">
        <title>Pervasive Adenine N6-methylation of Active Genes in Fungi.</title>
        <authorList>
            <consortium name="DOE Joint Genome Institute"/>
            <person name="Mondo S.J."/>
            <person name="Dannebaum R.O."/>
            <person name="Kuo R.C."/>
            <person name="Labutti K."/>
            <person name="Haridas S."/>
            <person name="Kuo A."/>
            <person name="Salamov A."/>
            <person name="Ahrendt S.R."/>
            <person name="Lipzen A."/>
            <person name="Sullivan W."/>
            <person name="Andreopoulos W.B."/>
            <person name="Clum A."/>
            <person name="Lindquist E."/>
            <person name="Daum C."/>
            <person name="Ramamoorthy G.K."/>
            <person name="Gryganskyi A."/>
            <person name="Culley D."/>
            <person name="Magnuson J.K."/>
            <person name="James T.Y."/>
            <person name="O'Malley M.A."/>
            <person name="Stajich J.E."/>
            <person name="Spatafora J.W."/>
            <person name="Visel A."/>
            <person name="Grigoriev I.V."/>
        </authorList>
    </citation>
    <scope>NUCLEOTIDE SEQUENCE [LARGE SCALE GENOMIC DNA]</scope>
    <source>
        <strain evidence="4 5">NRRL 3116</strain>
    </source>
</reference>
<feature type="compositionally biased region" description="Polar residues" evidence="3">
    <location>
        <begin position="186"/>
        <end position="195"/>
    </location>
</feature>
<dbReference type="InterPro" id="IPR010347">
    <property type="entry name" value="Tdp1"/>
</dbReference>
<dbReference type="Gene3D" id="3.30.870.10">
    <property type="entry name" value="Endonuclease Chain A"/>
    <property type="match status" value="2"/>
</dbReference>
<dbReference type="SUPFAM" id="SSF56024">
    <property type="entry name" value="Phospholipase D/nuclease"/>
    <property type="match status" value="2"/>
</dbReference>
<dbReference type="CDD" id="cd09122">
    <property type="entry name" value="PLDc_Tdp1_1"/>
    <property type="match status" value="1"/>
</dbReference>
<dbReference type="GO" id="GO:0005634">
    <property type="term" value="C:nucleus"/>
    <property type="evidence" value="ECO:0007669"/>
    <property type="project" value="InterPro"/>
</dbReference>
<keyword evidence="5" id="KW-1185">Reference proteome</keyword>
<feature type="region of interest" description="Disordered" evidence="3">
    <location>
        <begin position="69"/>
        <end position="88"/>
    </location>
</feature>
<dbReference type="AlphaFoldDB" id="A0A1Y2GEV2"/>
<name>A0A1Y2GEV2_9FUNG</name>
<feature type="binding site" evidence="2">
    <location>
        <position position="391"/>
    </location>
    <ligand>
        <name>substrate</name>
    </ligand>
</feature>
<feature type="compositionally biased region" description="Polar residues" evidence="3">
    <location>
        <begin position="69"/>
        <end position="86"/>
    </location>
</feature>
<feature type="compositionally biased region" description="Polar residues" evidence="3">
    <location>
        <begin position="136"/>
        <end position="145"/>
    </location>
</feature>
<sequence length="737" mass="81440">MDFDEEALIAEAIRRSLADSQPEVRGESSSASLSAMARTTALQSKAPPQAPSIIDLTDEIEPVKMEQNTISSMNLSRDAQDAATTAEQEDRDLKLALALSMADAASPYSIESEPVSMATALTSSSQGISRQKESITSKTTFSLGSLNRAEMEHERQERIKRKAMNSAGVTVQPQLQTEHRAKKSRSQTVVSNIFSTPELPELSVSTSSSSVSPSTKRKVPFPSTSSSSKVSAAALPSVKSSSPLVPKVPVPTSGSSTPYTTPSILPSRAEMIASIDNDCNKGSVRDDDEVAAVYPPKYNVATFRNTWIKGARPGQAIRFQELVDKNFLVKAVLTTFELDEEWLEHYLPRTIPQCLVHHWSREHGDKPGFLTDGKVTYLHPPLNGFGSFHPKLMLLFYPTFCRVVISSANLVAHDWIVLVNTVYVQDFLLLPKAVERPEEMGDFGSTLYNFLKVMTVPEKVLAVVRAVDFSGAKVLLVPSVQGSFPVGDDYTYGIAQLANVMRKKTSPNQEMEMEYQTSSIGKLSHKFLSEFYDASRGRPVKPRSKVYVEERLPDIKVVFPTEKHVQNSRYGELGAGTVCFHPQAWDDPTFPRRVMHDFECVGPYHGSLMHSKFVLAKSVQSTSTTGLYIPPHRAALEKKCAGWFYVGSANFTESAWGTVVSKRATAKFKSGVYVSMRNWELGVVCVMETEEEMEAMAEFANAQGLNPGGEQSFFGPLPIPYKRPLTQYTATDRPWIR</sequence>
<protein>
    <submittedName>
        <fullName evidence="4">Tyrosyl-DNA phosphodiesterase-domain-containing protein</fullName>
    </submittedName>
</protein>
<dbReference type="CDD" id="cd09123">
    <property type="entry name" value="PLDc_Tdp1_2"/>
    <property type="match status" value="1"/>
</dbReference>
<dbReference type="Proteomes" id="UP000193648">
    <property type="component" value="Unassembled WGS sequence"/>
</dbReference>
<comment type="caution">
    <text evidence="4">The sequence shown here is derived from an EMBL/GenBank/DDBJ whole genome shotgun (WGS) entry which is preliminary data.</text>
</comment>
<evidence type="ECO:0000313" key="5">
    <source>
        <dbReference type="Proteomes" id="UP000193648"/>
    </source>
</evidence>
<dbReference type="EMBL" id="MCFF01000039">
    <property type="protein sequence ID" value="ORZ07978.1"/>
    <property type="molecule type" value="Genomic_DNA"/>
</dbReference>
<feature type="active site" description="Nucleophile" evidence="1">
    <location>
        <position position="389"/>
    </location>
</feature>
<dbReference type="GO" id="GO:0008081">
    <property type="term" value="F:phosphoric diester hydrolase activity"/>
    <property type="evidence" value="ECO:0007669"/>
    <property type="project" value="InterPro"/>
</dbReference>
<dbReference type="GeneID" id="33569875"/>
<feature type="compositionally biased region" description="Low complexity" evidence="3">
    <location>
        <begin position="222"/>
        <end position="263"/>
    </location>
</feature>
<dbReference type="Pfam" id="PF06087">
    <property type="entry name" value="Tyr-DNA_phospho"/>
    <property type="match status" value="1"/>
</dbReference>
<dbReference type="SMART" id="SM00726">
    <property type="entry name" value="UIM"/>
    <property type="match status" value="2"/>
</dbReference>
<evidence type="ECO:0000313" key="4">
    <source>
        <dbReference type="EMBL" id="ORZ07978.1"/>
    </source>
</evidence>
<feature type="region of interest" description="Disordered" evidence="3">
    <location>
        <begin position="18"/>
        <end position="55"/>
    </location>
</feature>
<evidence type="ECO:0000256" key="3">
    <source>
        <dbReference type="SAM" id="MobiDB-lite"/>
    </source>
</evidence>
<dbReference type="GO" id="GO:0006281">
    <property type="term" value="P:DNA repair"/>
    <property type="evidence" value="ECO:0007669"/>
    <property type="project" value="InterPro"/>
</dbReference>
<accession>A0A1Y2GEV2</accession>
<dbReference type="PANTHER" id="PTHR12415">
    <property type="entry name" value="TYROSYL-DNA PHOSPHODIESTERASE 1"/>
    <property type="match status" value="1"/>
</dbReference>
<dbReference type="OrthoDB" id="47785at2759"/>
<dbReference type="PANTHER" id="PTHR12415:SF3">
    <property type="entry name" value="OS04G0403400 PROTEIN"/>
    <property type="match status" value="1"/>
</dbReference>
<dbReference type="RefSeq" id="XP_021878212.1">
    <property type="nucleotide sequence ID" value="XM_022028032.1"/>
</dbReference>